<dbReference type="InterPro" id="IPR011991">
    <property type="entry name" value="ArsR-like_HTH"/>
</dbReference>
<dbReference type="InterPro" id="IPR051081">
    <property type="entry name" value="HTH_MetalResp_TranReg"/>
</dbReference>
<gene>
    <name evidence="5" type="ORF">AA314_05076</name>
    <name evidence="6" type="ORF">ATI61_11582</name>
</gene>
<dbReference type="PANTHER" id="PTHR33154:SF33">
    <property type="entry name" value="TRANSCRIPTIONAL REPRESSOR SDPR"/>
    <property type="match status" value="1"/>
</dbReference>
<evidence type="ECO:0000256" key="1">
    <source>
        <dbReference type="ARBA" id="ARBA00023015"/>
    </source>
</evidence>
<evidence type="ECO:0000313" key="8">
    <source>
        <dbReference type="Proteomes" id="UP000256345"/>
    </source>
</evidence>
<evidence type="ECO:0000313" key="6">
    <source>
        <dbReference type="EMBL" id="REG24043.1"/>
    </source>
</evidence>
<dbReference type="InterPro" id="IPR001845">
    <property type="entry name" value="HTH_ArsR_DNA-bd_dom"/>
</dbReference>
<dbReference type="Pfam" id="PF01022">
    <property type="entry name" value="HTH_5"/>
    <property type="match status" value="1"/>
</dbReference>
<keyword evidence="3" id="KW-0804">Transcription</keyword>
<proteinExistence type="predicted"/>
<dbReference type="NCBIfam" id="NF033788">
    <property type="entry name" value="HTH_metalloreg"/>
    <property type="match status" value="1"/>
</dbReference>
<name>A0AAC8TEZ8_9BACT</name>
<dbReference type="SMART" id="SM00418">
    <property type="entry name" value="HTH_ARSR"/>
    <property type="match status" value="1"/>
</dbReference>
<keyword evidence="8" id="KW-1185">Reference proteome</keyword>
<organism evidence="5 7">
    <name type="scientific">Archangium gephyra</name>
    <dbReference type="NCBI Taxonomy" id="48"/>
    <lineage>
        <taxon>Bacteria</taxon>
        <taxon>Pseudomonadati</taxon>
        <taxon>Myxococcota</taxon>
        <taxon>Myxococcia</taxon>
        <taxon>Myxococcales</taxon>
        <taxon>Cystobacterineae</taxon>
        <taxon>Archangiaceae</taxon>
        <taxon>Archangium</taxon>
    </lineage>
</organism>
<dbReference type="GO" id="GO:0003700">
    <property type="term" value="F:DNA-binding transcription factor activity"/>
    <property type="evidence" value="ECO:0007669"/>
    <property type="project" value="InterPro"/>
</dbReference>
<sequence>MHLDAFQSLADPTRRRIVETLRRGERQVGEIVQEAGIHQSGVSRHLRILHESGFVSVRPDGQHRLYSLRPEPFRELEEWLSQYRGLWEARLDRLDTALKQRRKNPGTTNRSKADE</sequence>
<keyword evidence="1" id="KW-0805">Transcription regulation</keyword>
<evidence type="ECO:0000256" key="3">
    <source>
        <dbReference type="ARBA" id="ARBA00023163"/>
    </source>
</evidence>
<dbReference type="KEGG" id="age:AA314_05076"/>
<dbReference type="AlphaFoldDB" id="A0AAC8TEZ8"/>
<dbReference type="InterPro" id="IPR036388">
    <property type="entry name" value="WH-like_DNA-bd_sf"/>
</dbReference>
<dbReference type="PANTHER" id="PTHR33154">
    <property type="entry name" value="TRANSCRIPTIONAL REGULATOR, ARSR FAMILY"/>
    <property type="match status" value="1"/>
</dbReference>
<keyword evidence="2" id="KW-0238">DNA-binding</keyword>
<dbReference type="SUPFAM" id="SSF46785">
    <property type="entry name" value="Winged helix' DNA-binding domain"/>
    <property type="match status" value="1"/>
</dbReference>
<dbReference type="EMBL" id="QUMU01000015">
    <property type="protein sequence ID" value="REG24043.1"/>
    <property type="molecule type" value="Genomic_DNA"/>
</dbReference>
<dbReference type="GO" id="GO:0003677">
    <property type="term" value="F:DNA binding"/>
    <property type="evidence" value="ECO:0007669"/>
    <property type="project" value="UniProtKB-KW"/>
</dbReference>
<feature type="domain" description="HTH arsR-type" evidence="4">
    <location>
        <begin position="1"/>
        <end position="88"/>
    </location>
</feature>
<dbReference type="RefSeq" id="WP_047857512.1">
    <property type="nucleotide sequence ID" value="NZ_CP011509.1"/>
</dbReference>
<protein>
    <submittedName>
        <fullName evidence="6">ArsR family transcriptional regulator</fullName>
    </submittedName>
    <submittedName>
        <fullName evidence="5">Transcriptional regulator, ArsR family</fullName>
    </submittedName>
</protein>
<reference evidence="6 8" key="2">
    <citation type="submission" date="2018-08" db="EMBL/GenBank/DDBJ databases">
        <title>Genomic Encyclopedia of Archaeal and Bacterial Type Strains, Phase II (KMG-II): from individual species to whole genera.</title>
        <authorList>
            <person name="Goeker M."/>
        </authorList>
    </citation>
    <scope>NUCLEOTIDE SEQUENCE [LARGE SCALE GENOMIC DNA]</scope>
    <source>
        <strain evidence="6 8">DSM 2261</strain>
    </source>
</reference>
<evidence type="ECO:0000313" key="5">
    <source>
        <dbReference type="EMBL" id="AKJ03450.1"/>
    </source>
</evidence>
<dbReference type="CDD" id="cd00090">
    <property type="entry name" value="HTH_ARSR"/>
    <property type="match status" value="1"/>
</dbReference>
<dbReference type="EMBL" id="CP011509">
    <property type="protein sequence ID" value="AKJ03450.1"/>
    <property type="molecule type" value="Genomic_DNA"/>
</dbReference>
<reference evidence="5 7" key="1">
    <citation type="submission" date="2015-05" db="EMBL/GenBank/DDBJ databases">
        <title>Genome assembly of Archangium gephyra DSM 2261.</title>
        <authorList>
            <person name="Sharma G."/>
            <person name="Subramanian S."/>
        </authorList>
    </citation>
    <scope>NUCLEOTIDE SEQUENCE [LARGE SCALE GENOMIC DNA]</scope>
    <source>
        <strain evidence="5 7">DSM 2261</strain>
    </source>
</reference>
<accession>A0AAC8TEZ8</accession>
<dbReference type="Gene3D" id="1.10.10.10">
    <property type="entry name" value="Winged helix-like DNA-binding domain superfamily/Winged helix DNA-binding domain"/>
    <property type="match status" value="1"/>
</dbReference>
<dbReference type="PROSITE" id="PS50987">
    <property type="entry name" value="HTH_ARSR_2"/>
    <property type="match status" value="1"/>
</dbReference>
<evidence type="ECO:0000313" key="7">
    <source>
        <dbReference type="Proteomes" id="UP000035579"/>
    </source>
</evidence>
<evidence type="ECO:0000256" key="2">
    <source>
        <dbReference type="ARBA" id="ARBA00023125"/>
    </source>
</evidence>
<evidence type="ECO:0000259" key="4">
    <source>
        <dbReference type="PROSITE" id="PS50987"/>
    </source>
</evidence>
<dbReference type="PRINTS" id="PR00778">
    <property type="entry name" value="HTHARSR"/>
</dbReference>
<dbReference type="InterPro" id="IPR036390">
    <property type="entry name" value="WH_DNA-bd_sf"/>
</dbReference>
<dbReference type="Proteomes" id="UP000035579">
    <property type="component" value="Chromosome"/>
</dbReference>
<dbReference type="Proteomes" id="UP000256345">
    <property type="component" value="Unassembled WGS sequence"/>
</dbReference>